<dbReference type="GO" id="GO:0046872">
    <property type="term" value="F:metal ion binding"/>
    <property type="evidence" value="ECO:0007669"/>
    <property type="project" value="UniProtKB-KW"/>
</dbReference>
<evidence type="ECO:0000256" key="3">
    <source>
        <dbReference type="ARBA" id="ARBA00022723"/>
    </source>
</evidence>
<gene>
    <name evidence="9" type="ORF">DES32_2096</name>
</gene>
<evidence type="ECO:0000313" key="9">
    <source>
        <dbReference type="EMBL" id="REF86053.1"/>
    </source>
</evidence>
<dbReference type="GO" id="GO:0016491">
    <property type="term" value="F:oxidoreductase activity"/>
    <property type="evidence" value="ECO:0007669"/>
    <property type="project" value="UniProtKB-KW"/>
</dbReference>
<proteinExistence type="predicted"/>
<reference evidence="9 10" key="1">
    <citation type="submission" date="2018-08" db="EMBL/GenBank/DDBJ databases">
        <title>Genomic Encyclopedia of Type Strains, Phase IV (KMG-IV): sequencing the most valuable type-strain genomes for metagenomic binning, comparative biology and taxonomic classification.</title>
        <authorList>
            <person name="Goeker M."/>
        </authorList>
    </citation>
    <scope>NUCLEOTIDE SEQUENCE [LARGE SCALE GENOMIC DNA]</scope>
    <source>
        <strain evidence="9 10">BW863</strain>
    </source>
</reference>
<evidence type="ECO:0000256" key="2">
    <source>
        <dbReference type="ARBA" id="ARBA00022714"/>
    </source>
</evidence>
<dbReference type="OrthoDB" id="6955242at2"/>
<accession>A0A3D9YWV6</accession>
<evidence type="ECO:0000256" key="6">
    <source>
        <dbReference type="ARBA" id="ARBA00023014"/>
    </source>
</evidence>
<dbReference type="AlphaFoldDB" id="A0A3D9YWV6"/>
<name>A0A3D9YWV6_9HYPH</name>
<dbReference type="InterPro" id="IPR048037">
    <property type="entry name" value="DmmA-like_C"/>
</dbReference>
<keyword evidence="6" id="KW-0411">Iron-sulfur</keyword>
<comment type="caution">
    <text evidence="9">The sequence shown here is derived from an EMBL/GenBank/DDBJ whole genome shotgun (WGS) entry which is preliminary data.</text>
</comment>
<protein>
    <submittedName>
        <fullName evidence="9">Uncharacterized protein</fullName>
    </submittedName>
</protein>
<sequence>MPSPTIPSRPTYKPFELVPVARAHLIIAEHLEALPNLSPPAWPDAPIEFWAIVPDSRSLGLQRVNHGIPTYHYRAAPHLLDHLAYRLEREFVGLHLYAIGRESFIWDVAGLARGKGMDRDEYHLTQQGSERRRVYCVHCRTFTENVSTNIAVCSGCGAQLQVRDHFSQRLAAFMGVQVDAELPGALPPIEEAYP</sequence>
<evidence type="ECO:0000259" key="7">
    <source>
        <dbReference type="Pfam" id="PF22289"/>
    </source>
</evidence>
<evidence type="ECO:0000313" key="10">
    <source>
        <dbReference type="Proteomes" id="UP000256900"/>
    </source>
</evidence>
<evidence type="ECO:0000256" key="5">
    <source>
        <dbReference type="ARBA" id="ARBA00023004"/>
    </source>
</evidence>
<dbReference type="EMBL" id="QUMO01000003">
    <property type="protein sequence ID" value="REF86053.1"/>
    <property type="molecule type" value="Genomic_DNA"/>
</dbReference>
<dbReference type="Pfam" id="PF22289">
    <property type="entry name" value="DmmA-like_C"/>
    <property type="match status" value="1"/>
</dbReference>
<feature type="domain" description="Dimethylamine monooxygenase subunit DmmA-like C-terminal" evidence="7">
    <location>
        <begin position="133"/>
        <end position="176"/>
    </location>
</feature>
<dbReference type="Pfam" id="PF22290">
    <property type="entry name" value="DmmA-like_N"/>
    <property type="match status" value="1"/>
</dbReference>
<keyword evidence="1" id="KW-0285">Flavoprotein</keyword>
<evidence type="ECO:0000256" key="1">
    <source>
        <dbReference type="ARBA" id="ARBA00022630"/>
    </source>
</evidence>
<evidence type="ECO:0000259" key="8">
    <source>
        <dbReference type="Pfam" id="PF22290"/>
    </source>
</evidence>
<dbReference type="RefSeq" id="WP_129396469.1">
    <property type="nucleotide sequence ID" value="NZ_CP025086.1"/>
</dbReference>
<dbReference type="GO" id="GO:0051537">
    <property type="term" value="F:2 iron, 2 sulfur cluster binding"/>
    <property type="evidence" value="ECO:0007669"/>
    <property type="project" value="UniProtKB-KW"/>
</dbReference>
<organism evidence="9 10">
    <name type="scientific">Methylovirgula ligni</name>
    <dbReference type="NCBI Taxonomy" id="569860"/>
    <lineage>
        <taxon>Bacteria</taxon>
        <taxon>Pseudomonadati</taxon>
        <taxon>Pseudomonadota</taxon>
        <taxon>Alphaproteobacteria</taxon>
        <taxon>Hyphomicrobiales</taxon>
        <taxon>Beijerinckiaceae</taxon>
        <taxon>Methylovirgula</taxon>
    </lineage>
</organism>
<evidence type="ECO:0000256" key="4">
    <source>
        <dbReference type="ARBA" id="ARBA00023002"/>
    </source>
</evidence>
<keyword evidence="5" id="KW-0408">Iron</keyword>
<keyword evidence="2" id="KW-0001">2Fe-2S</keyword>
<dbReference type="Proteomes" id="UP000256900">
    <property type="component" value="Unassembled WGS sequence"/>
</dbReference>
<keyword evidence="3" id="KW-0479">Metal-binding</keyword>
<feature type="domain" description="Dimethylamine monooxygenase subunit DmmA-like N-terminal" evidence="8">
    <location>
        <begin position="5"/>
        <end position="121"/>
    </location>
</feature>
<dbReference type="InterPro" id="IPR054582">
    <property type="entry name" value="DmmA-like_N"/>
</dbReference>
<keyword evidence="10" id="KW-1185">Reference proteome</keyword>
<dbReference type="NCBIfam" id="NF041259">
    <property type="entry name" value="mono_DmmA_fam"/>
    <property type="match status" value="1"/>
</dbReference>
<keyword evidence="4" id="KW-0560">Oxidoreductase</keyword>